<organism evidence="1 2">
    <name type="scientific">Gigaspora margarita</name>
    <dbReference type="NCBI Taxonomy" id="4874"/>
    <lineage>
        <taxon>Eukaryota</taxon>
        <taxon>Fungi</taxon>
        <taxon>Fungi incertae sedis</taxon>
        <taxon>Mucoromycota</taxon>
        <taxon>Glomeromycotina</taxon>
        <taxon>Glomeromycetes</taxon>
        <taxon>Diversisporales</taxon>
        <taxon>Gigasporaceae</taxon>
        <taxon>Gigaspora</taxon>
    </lineage>
</organism>
<comment type="caution">
    <text evidence="1">The sequence shown here is derived from an EMBL/GenBank/DDBJ whole genome shotgun (WGS) entry which is preliminary data.</text>
</comment>
<accession>A0ABN7UID7</accession>
<proteinExistence type="predicted"/>
<dbReference type="InterPro" id="IPR011009">
    <property type="entry name" value="Kinase-like_dom_sf"/>
</dbReference>
<evidence type="ECO:0000313" key="2">
    <source>
        <dbReference type="Proteomes" id="UP000789901"/>
    </source>
</evidence>
<gene>
    <name evidence="1" type="ORF">GMARGA_LOCUS7050</name>
</gene>
<evidence type="ECO:0000313" key="1">
    <source>
        <dbReference type="EMBL" id="CAG8604534.1"/>
    </source>
</evidence>
<dbReference type="Gene3D" id="1.10.510.10">
    <property type="entry name" value="Transferase(Phosphotransferase) domain 1"/>
    <property type="match status" value="1"/>
</dbReference>
<keyword evidence="2" id="KW-1185">Reference proteome</keyword>
<dbReference type="Proteomes" id="UP000789901">
    <property type="component" value="Unassembled WGS sequence"/>
</dbReference>
<sequence length="90" mass="10145">MDSFLILIRGEDLKPGKRPIIPTHVPKLVAELINKCLNAQPNKRPTSEEVYETINIWYSELLKDESTAFVAQIKKAGETIVDNVELKAPN</sequence>
<name>A0ABN7UID7_GIGMA</name>
<reference evidence="1 2" key="1">
    <citation type="submission" date="2021-06" db="EMBL/GenBank/DDBJ databases">
        <authorList>
            <person name="Kallberg Y."/>
            <person name="Tangrot J."/>
            <person name="Rosling A."/>
        </authorList>
    </citation>
    <scope>NUCLEOTIDE SEQUENCE [LARGE SCALE GENOMIC DNA]</scope>
    <source>
        <strain evidence="1 2">120-4 pot B 10/14</strain>
    </source>
</reference>
<dbReference type="SUPFAM" id="SSF56112">
    <property type="entry name" value="Protein kinase-like (PK-like)"/>
    <property type="match status" value="1"/>
</dbReference>
<protein>
    <submittedName>
        <fullName evidence="1">12202_t:CDS:1</fullName>
    </submittedName>
</protein>
<dbReference type="EMBL" id="CAJVQB010003316">
    <property type="protein sequence ID" value="CAG8604534.1"/>
    <property type="molecule type" value="Genomic_DNA"/>
</dbReference>